<dbReference type="EMBL" id="BAHD01000015">
    <property type="protein sequence ID" value="GAB94999.1"/>
    <property type="molecule type" value="Genomic_DNA"/>
</dbReference>
<feature type="region of interest" description="Disordered" evidence="1">
    <location>
        <begin position="36"/>
        <end position="55"/>
    </location>
</feature>
<reference evidence="2 3" key="1">
    <citation type="submission" date="2012-08" db="EMBL/GenBank/DDBJ databases">
        <title>Whole genome shotgun sequence of Kineosphaera limosa NBRC 100340.</title>
        <authorList>
            <person name="Yoshida I."/>
            <person name="Isaki S."/>
            <person name="Hosoyama A."/>
            <person name="Tsuchikane K."/>
            <person name="Katsumata H."/>
            <person name="Ando Y."/>
            <person name="Ohji S."/>
            <person name="Hamada M."/>
            <person name="Tamura T."/>
            <person name="Yamazoe A."/>
            <person name="Yamazaki S."/>
            <person name="Fujita N."/>
        </authorList>
    </citation>
    <scope>NUCLEOTIDE SEQUENCE [LARGE SCALE GENOMIC DNA]</scope>
    <source>
        <strain evidence="2 3">NBRC 100340</strain>
    </source>
</reference>
<organism evidence="2 3">
    <name type="scientific">Kineosphaera limosa NBRC 100340</name>
    <dbReference type="NCBI Taxonomy" id="1184609"/>
    <lineage>
        <taxon>Bacteria</taxon>
        <taxon>Bacillati</taxon>
        <taxon>Actinomycetota</taxon>
        <taxon>Actinomycetes</taxon>
        <taxon>Micrococcales</taxon>
        <taxon>Dermatophilaceae</taxon>
        <taxon>Kineosphaera</taxon>
    </lineage>
</organism>
<evidence type="ECO:0000313" key="2">
    <source>
        <dbReference type="EMBL" id="GAB94999.1"/>
    </source>
</evidence>
<evidence type="ECO:0000313" key="3">
    <source>
        <dbReference type="Proteomes" id="UP000008366"/>
    </source>
</evidence>
<accession>K6X856</accession>
<dbReference type="AlphaFoldDB" id="K6X856"/>
<proteinExistence type="predicted"/>
<dbReference type="OrthoDB" id="1450972at2"/>
<dbReference type="Proteomes" id="UP000008366">
    <property type="component" value="Unassembled WGS sequence"/>
</dbReference>
<dbReference type="eggNOG" id="ENOG503346Y">
    <property type="taxonomic scope" value="Bacteria"/>
</dbReference>
<protein>
    <recommendedName>
        <fullName evidence="4">DUF1059 domain-containing protein</fullName>
    </recommendedName>
</protein>
<evidence type="ECO:0008006" key="4">
    <source>
        <dbReference type="Google" id="ProtNLM"/>
    </source>
</evidence>
<sequence length="80" mass="8704">MKTMTCRQLGGPCDLGHRGESADDVIKAQDQHLKDAVAAGDASHEPANADMRGRWKHPKKSLGWYMDSKKAFAALPDDPA</sequence>
<comment type="caution">
    <text evidence="2">The sequence shown here is derived from an EMBL/GenBank/DDBJ whole genome shotgun (WGS) entry which is preliminary data.</text>
</comment>
<evidence type="ECO:0000256" key="1">
    <source>
        <dbReference type="SAM" id="MobiDB-lite"/>
    </source>
</evidence>
<gene>
    <name evidence="2" type="ORF">KILIM_015_00600</name>
</gene>
<dbReference type="STRING" id="1184609.KILIM_015_00600"/>
<name>K6X856_9MICO</name>
<keyword evidence="3" id="KW-1185">Reference proteome</keyword>